<dbReference type="EMBL" id="KZ998958">
    <property type="protein sequence ID" value="RKO85569.1"/>
    <property type="molecule type" value="Genomic_DNA"/>
</dbReference>
<reference evidence="3" key="1">
    <citation type="journal article" date="2018" name="Nat. Microbiol.">
        <title>Leveraging single-cell genomics to expand the fungal tree of life.</title>
        <authorList>
            <person name="Ahrendt S.R."/>
            <person name="Quandt C.A."/>
            <person name="Ciobanu D."/>
            <person name="Clum A."/>
            <person name="Salamov A."/>
            <person name="Andreopoulos B."/>
            <person name="Cheng J.F."/>
            <person name="Woyke T."/>
            <person name="Pelin A."/>
            <person name="Henrissat B."/>
            <person name="Reynolds N.K."/>
            <person name="Benny G.L."/>
            <person name="Smith M.E."/>
            <person name="James T.Y."/>
            <person name="Grigoriev I.V."/>
        </authorList>
    </citation>
    <scope>NUCLEOTIDE SEQUENCE [LARGE SCALE GENOMIC DNA]</scope>
</reference>
<proteinExistence type="predicted"/>
<name>A0A4P9W0C1_9FUNG</name>
<evidence type="ECO:0000313" key="3">
    <source>
        <dbReference type="Proteomes" id="UP000269721"/>
    </source>
</evidence>
<sequence>MASALGLTIQASSSLHKLILNCPYKMTPTPQDTNLANSSVIKTTMLQDLNHTALEPPDEEDNSEVPTYNKYIKALLDDILIIPFELQNSQVPIPTSTTTPSPPLAHSPLYAPTRHLMTPSRPSTPTTPSTLPSRKLEKPTTSKHSGPPLTHPLPFESPSSSKSSNIHVSANIKHTPTTPNQVNTTICKPDGPDLDNSDISTHSTTDGNSDVSSADTLKPLNNNSIKFLKDWEDRIHEPACSHLVLKDYLAECKATHCRHITHLLANLNIQTACTSSLN</sequence>
<dbReference type="AlphaFoldDB" id="A0A4P9W0C1"/>
<feature type="compositionally biased region" description="Polar residues" evidence="1">
    <location>
        <begin position="165"/>
        <end position="186"/>
    </location>
</feature>
<evidence type="ECO:0000313" key="2">
    <source>
        <dbReference type="EMBL" id="RKO85569.1"/>
    </source>
</evidence>
<keyword evidence="3" id="KW-1185">Reference proteome</keyword>
<protein>
    <submittedName>
        <fullName evidence="2">Uncharacterized protein</fullName>
    </submittedName>
</protein>
<accession>A0A4P9W0C1</accession>
<feature type="compositionally biased region" description="Low complexity" evidence="1">
    <location>
        <begin position="118"/>
        <end position="133"/>
    </location>
</feature>
<dbReference type="Proteomes" id="UP000269721">
    <property type="component" value="Unassembled WGS sequence"/>
</dbReference>
<gene>
    <name evidence="2" type="ORF">BDK51DRAFT_30372</name>
</gene>
<feature type="compositionally biased region" description="Polar residues" evidence="1">
    <location>
        <begin position="197"/>
        <end position="216"/>
    </location>
</feature>
<feature type="region of interest" description="Disordered" evidence="1">
    <location>
        <begin position="91"/>
        <end position="216"/>
    </location>
</feature>
<organism evidence="2 3">
    <name type="scientific">Blyttiomyces helicus</name>
    <dbReference type="NCBI Taxonomy" id="388810"/>
    <lineage>
        <taxon>Eukaryota</taxon>
        <taxon>Fungi</taxon>
        <taxon>Fungi incertae sedis</taxon>
        <taxon>Chytridiomycota</taxon>
        <taxon>Chytridiomycota incertae sedis</taxon>
        <taxon>Chytridiomycetes</taxon>
        <taxon>Chytridiomycetes incertae sedis</taxon>
        <taxon>Blyttiomyces</taxon>
    </lineage>
</organism>
<evidence type="ECO:0000256" key="1">
    <source>
        <dbReference type="SAM" id="MobiDB-lite"/>
    </source>
</evidence>